<dbReference type="RefSeq" id="WP_128249229.1">
    <property type="nucleotide sequence ID" value="NZ_CP034951.1"/>
</dbReference>
<evidence type="ECO:0000313" key="3">
    <source>
        <dbReference type="Proteomes" id="UP000285517"/>
    </source>
</evidence>
<dbReference type="OrthoDB" id="9848851at2"/>
<evidence type="ECO:0000256" key="1">
    <source>
        <dbReference type="SAM" id="Coils"/>
    </source>
</evidence>
<gene>
    <name evidence="2" type="ORF">EI546_03410</name>
</gene>
<dbReference type="Proteomes" id="UP000285517">
    <property type="component" value="Chromosome"/>
</dbReference>
<accession>A0A410G0N7</accession>
<feature type="coiled-coil region" evidence="1">
    <location>
        <begin position="226"/>
        <end position="279"/>
    </location>
</feature>
<dbReference type="EMBL" id="CP034951">
    <property type="protein sequence ID" value="QAA80834.1"/>
    <property type="molecule type" value="Genomic_DNA"/>
</dbReference>
<reference evidence="2 3" key="1">
    <citation type="submission" date="2019-01" db="EMBL/GenBank/DDBJ databases">
        <title>Complete genome sequencing of Aequorivita sp. H23M31.</title>
        <authorList>
            <person name="Bae J.-W."/>
        </authorList>
    </citation>
    <scope>NUCLEOTIDE SEQUENCE [LARGE SCALE GENOMIC DNA]</scope>
    <source>
        <strain evidence="2 3">H23M31</strain>
    </source>
</reference>
<name>A0A410G0N7_9FLAO</name>
<evidence type="ECO:0000313" key="2">
    <source>
        <dbReference type="EMBL" id="QAA80834.1"/>
    </source>
</evidence>
<proteinExistence type="predicted"/>
<sequence length="522" mass="59797">MDKTKQQAFTFLVCLLFIFSCSSNRTVTKEINNKHTHQEIKKVCECTSDVVLRNIGRYRPPVSLMLDKAEFNRVSNWTLDNLYENIYFTNLGSGLSMKLLATEPIIISTKDKALTLNLTPCDYSDKFYVIPYFGINIERDEISYSTEDFDYSAFAYFDYLTGGTYMFGPRDLQIMLKEIIEEQFFYRDDAEISNDYKQFINKINTNYNIAIQEYNALYLEDGTSTIATITQNLEEAQIDIAKLIVEEFVLTENTNHRINEEEKNRLRAITKNRENLLFEKIDFKLKNQLYNGHLSGNTGKFIASVEISTDILRKADSVTNKSETDSTGNNVSADILVYSDAFYFSNFRSDKMVIDSLCSSTAEISGTGILLEFDKAQLVFPPKIMDYNYGQIHSSIKNNPLLKRIAENERVHVYKNGQMEETYLTNFTGLLVPNANLQIPIKGHNLRVKGKDLIINNQLIAGAFEIKSQPDNKKGDKLALVTDKSTIKISVNDLTDHFKRLGITQVEITIQEDLIIVFFIKE</sequence>
<dbReference type="KEGG" id="aev:EI546_03410"/>
<keyword evidence="3" id="KW-1185">Reference proteome</keyword>
<keyword evidence="1" id="KW-0175">Coiled coil</keyword>
<protein>
    <submittedName>
        <fullName evidence="2">Uncharacterized protein</fullName>
    </submittedName>
</protein>
<dbReference type="AlphaFoldDB" id="A0A410G0N7"/>
<dbReference type="PROSITE" id="PS51257">
    <property type="entry name" value="PROKAR_LIPOPROTEIN"/>
    <property type="match status" value="1"/>
</dbReference>
<organism evidence="2 3">
    <name type="scientific">Aequorivita ciconiae</name>
    <dbReference type="NCBI Taxonomy" id="2494375"/>
    <lineage>
        <taxon>Bacteria</taxon>
        <taxon>Pseudomonadati</taxon>
        <taxon>Bacteroidota</taxon>
        <taxon>Flavobacteriia</taxon>
        <taxon>Flavobacteriales</taxon>
        <taxon>Flavobacteriaceae</taxon>
        <taxon>Aequorivita</taxon>
    </lineage>
</organism>